<dbReference type="EMBL" id="CP063849">
    <property type="protein sequence ID" value="QOY91067.1"/>
    <property type="molecule type" value="Genomic_DNA"/>
</dbReference>
<dbReference type="RefSeq" id="WP_194452722.1">
    <property type="nucleotide sequence ID" value="NZ_CP063849.1"/>
</dbReference>
<keyword evidence="3" id="KW-1185">Reference proteome</keyword>
<evidence type="ECO:0000313" key="3">
    <source>
        <dbReference type="Proteomes" id="UP000593892"/>
    </source>
</evidence>
<gene>
    <name evidence="2" type="ORF">IRI77_14305</name>
</gene>
<dbReference type="KEGG" id="pfer:IRI77_14305"/>
<accession>A0A7S7NWF6</accession>
<evidence type="ECO:0000313" key="2">
    <source>
        <dbReference type="EMBL" id="QOY91067.1"/>
    </source>
</evidence>
<proteinExistence type="predicted"/>
<name>A0A7S7NWF6_PALFE</name>
<feature type="region of interest" description="Disordered" evidence="1">
    <location>
        <begin position="1"/>
        <end position="22"/>
    </location>
</feature>
<protein>
    <submittedName>
        <fullName evidence="2">Uncharacterized protein</fullName>
    </submittedName>
</protein>
<sequence>MRFPPAPGADPAAPATAGPSETTSTLQAAVERILASQAFERTHRLSLLLRYLTDHSTSGDTAGLKEPIIGQRVFGRPADYIASDDNIVRSNVRQLRMKLEEYYASEGEKDPWRITVPKGSYLLKLEPAVQAAPPVRLVRPWRLPDLITVPAVLFAVVALVWWVRSLGPQPKDCLLSLLRPGPGQRLLVVGSDANVQLYVRLAKRRVTLQEYIDGRYRQAGNLPPGIDQAMFSSLLASRSVTETIFLNILPEFARALPTTSLSVLAADSITPRDFDHDNAVLISGPFGNPWVQMFDRDLNFQIEANEEVTSAWVHNRKPIAGEQEFYRNYTDASKTIVCYARLAYLPGPRPGSHIILTGGPHHASTQAAGQFLTREDSLESIRRQLHIHRSEPVPWFEAVVESRTLSLDPISMRIVAIRRVESANAAESLR</sequence>
<dbReference type="Proteomes" id="UP000593892">
    <property type="component" value="Chromosome"/>
</dbReference>
<evidence type="ECO:0000256" key="1">
    <source>
        <dbReference type="SAM" id="MobiDB-lite"/>
    </source>
</evidence>
<dbReference type="AlphaFoldDB" id="A0A7S7NWF6"/>
<reference evidence="2 3" key="1">
    <citation type="submission" date="2020-10" db="EMBL/GenBank/DDBJ databases">
        <title>Complete genome sequence of Paludibaculum fermentans P105T, a facultatively anaerobic acidobacterium capable of dissimilatory Fe(III) reduction.</title>
        <authorList>
            <person name="Dedysh S.N."/>
            <person name="Beletsky A.V."/>
            <person name="Kulichevskaya I.S."/>
            <person name="Mardanov A.V."/>
            <person name="Ravin N.V."/>
        </authorList>
    </citation>
    <scope>NUCLEOTIDE SEQUENCE [LARGE SCALE GENOMIC DNA]</scope>
    <source>
        <strain evidence="2 3">P105</strain>
    </source>
</reference>
<organism evidence="2 3">
    <name type="scientific">Paludibaculum fermentans</name>
    <dbReference type="NCBI Taxonomy" id="1473598"/>
    <lineage>
        <taxon>Bacteria</taxon>
        <taxon>Pseudomonadati</taxon>
        <taxon>Acidobacteriota</taxon>
        <taxon>Terriglobia</taxon>
        <taxon>Bryobacterales</taxon>
        <taxon>Bryobacteraceae</taxon>
        <taxon>Paludibaculum</taxon>
    </lineage>
</organism>
<feature type="compositionally biased region" description="Low complexity" evidence="1">
    <location>
        <begin position="9"/>
        <end position="19"/>
    </location>
</feature>